<evidence type="ECO:0000259" key="3">
    <source>
        <dbReference type="Pfam" id="PF07992"/>
    </source>
</evidence>
<keyword evidence="1" id="KW-0285">Flavoprotein</keyword>
<dbReference type="OrthoDB" id="9806179at2"/>
<dbReference type="Pfam" id="PF07992">
    <property type="entry name" value="Pyr_redox_2"/>
    <property type="match status" value="1"/>
</dbReference>
<dbReference type="InterPro" id="IPR023753">
    <property type="entry name" value="FAD/NAD-binding_dom"/>
</dbReference>
<organism evidence="4 5">
    <name type="scientific">Spiroplasma clarkii</name>
    <dbReference type="NCBI Taxonomy" id="2139"/>
    <lineage>
        <taxon>Bacteria</taxon>
        <taxon>Bacillati</taxon>
        <taxon>Mycoplasmatota</taxon>
        <taxon>Mollicutes</taxon>
        <taxon>Entomoplasmatales</taxon>
        <taxon>Spiroplasmataceae</taxon>
        <taxon>Spiroplasma</taxon>
    </lineage>
</organism>
<dbReference type="KEGG" id="scla:SCLARK_001865"/>
<dbReference type="AlphaFoldDB" id="A0A1Y0L3P2"/>
<feature type="domain" description="FAD/NAD(P)-binding" evidence="3">
    <location>
        <begin position="11"/>
        <end position="301"/>
    </location>
</feature>
<evidence type="ECO:0000256" key="2">
    <source>
        <dbReference type="ARBA" id="ARBA00023002"/>
    </source>
</evidence>
<dbReference type="Gene3D" id="3.50.50.60">
    <property type="entry name" value="FAD/NAD(P)-binding domain"/>
    <property type="match status" value="2"/>
</dbReference>
<evidence type="ECO:0000313" key="5">
    <source>
        <dbReference type="Proteomes" id="UP000231179"/>
    </source>
</evidence>
<dbReference type="InterPro" id="IPR050097">
    <property type="entry name" value="Ferredoxin-NADP_redctase_2"/>
</dbReference>
<keyword evidence="2" id="KW-0560">Oxidoreductase</keyword>
<name>A0A1Y0L3P2_9MOLU</name>
<evidence type="ECO:0000256" key="1">
    <source>
        <dbReference type="ARBA" id="ARBA00022630"/>
    </source>
</evidence>
<gene>
    <name evidence="4" type="primary">trxB</name>
    <name evidence="4" type="ORF">SCLAR_v1c13110</name>
</gene>
<dbReference type="SUPFAM" id="SSF51905">
    <property type="entry name" value="FAD/NAD(P)-binding domain"/>
    <property type="match status" value="1"/>
</dbReference>
<proteinExistence type="predicted"/>
<dbReference type="Proteomes" id="UP000231179">
    <property type="component" value="Chromosome"/>
</dbReference>
<dbReference type="EMBL" id="CP024870">
    <property type="protein sequence ID" value="ATX71609.1"/>
    <property type="molecule type" value="Genomic_DNA"/>
</dbReference>
<dbReference type="PRINTS" id="PR00368">
    <property type="entry name" value="FADPNR"/>
</dbReference>
<dbReference type="RefSeq" id="WP_100255138.1">
    <property type="nucleotide sequence ID" value="NZ_CP015819.1"/>
</dbReference>
<dbReference type="PANTHER" id="PTHR48105">
    <property type="entry name" value="THIOREDOXIN REDUCTASE 1-RELATED-RELATED"/>
    <property type="match status" value="1"/>
</dbReference>
<evidence type="ECO:0000313" key="4">
    <source>
        <dbReference type="EMBL" id="ATX71609.1"/>
    </source>
</evidence>
<dbReference type="PRINTS" id="PR00469">
    <property type="entry name" value="PNDRDTASEII"/>
</dbReference>
<accession>A0A1Y0L3P2</accession>
<keyword evidence="5" id="KW-1185">Reference proteome</keyword>
<reference evidence="4 5" key="1">
    <citation type="submission" date="2017-11" db="EMBL/GenBank/DDBJ databases">
        <title>Complete genome sequence of Spiroplasma clarkii CN-5 (DSM 19994).</title>
        <authorList>
            <person name="Tsai Y.-M."/>
            <person name="Chang A."/>
            <person name="Lo W.-S."/>
            <person name="Kuo C.-H."/>
        </authorList>
    </citation>
    <scope>NUCLEOTIDE SEQUENCE [LARGE SCALE GENOMIC DNA]</scope>
    <source>
        <strain evidence="4 5">CN-5</strain>
    </source>
</reference>
<sequence>MKNLINVETDFDVVIAGAGPAGLSAGIYIGRSGLNVLILEKTVVGGKVIYTYEIENYPGFKKVDGFTLAKSFEEQALALGAKIEYSGLKSFEKTDIFNITLENGRVITSKVLILATGTKENHLGVPGEKEYYGKGVSYCATCDGPGPRFKDKPIVVVGGGYSAIEEGNYLTRFGSVVHIVHRRKQFRVDTKSLKKAEENPKIVFHYDSVVEEITGTANEGVTGVRIKNVLTNEVSEIKAVGVFPFIGQNPVVDYITDTNLLNQDKQIVADINMQTSIEGLFTAGDVRNTPFRQIATAVADGALAGQNAVRYIENLD</sequence>
<dbReference type="InterPro" id="IPR036188">
    <property type="entry name" value="FAD/NAD-bd_sf"/>
</dbReference>
<protein>
    <submittedName>
        <fullName evidence="4">Thioredoxin reductase</fullName>
    </submittedName>
</protein>
<dbReference type="GO" id="GO:0016491">
    <property type="term" value="F:oxidoreductase activity"/>
    <property type="evidence" value="ECO:0007669"/>
    <property type="project" value="UniProtKB-KW"/>
</dbReference>